<dbReference type="AlphaFoldDB" id="E6QU37"/>
<proteinExistence type="predicted"/>
<dbReference type="Pfam" id="PF09481">
    <property type="entry name" value="CRISPR_Cse1"/>
    <property type="match status" value="1"/>
</dbReference>
<evidence type="ECO:0008006" key="2">
    <source>
        <dbReference type="Google" id="ProtNLM"/>
    </source>
</evidence>
<dbReference type="EMBL" id="CABR01000104">
    <property type="protein sequence ID" value="CBI10759.1"/>
    <property type="molecule type" value="Genomic_DNA"/>
</dbReference>
<organism evidence="1">
    <name type="scientific">mine drainage metagenome</name>
    <dbReference type="NCBI Taxonomy" id="410659"/>
    <lineage>
        <taxon>unclassified sequences</taxon>
        <taxon>metagenomes</taxon>
        <taxon>ecological metagenomes</taxon>
    </lineage>
</organism>
<accession>E6QU37</accession>
<protein>
    <recommendedName>
        <fullName evidence="2">Type I-E CRISPR-associated protein Cse1/CasA</fullName>
    </recommendedName>
</protein>
<dbReference type="NCBIfam" id="TIGR02547">
    <property type="entry name" value="casA_cse1"/>
    <property type="match status" value="1"/>
</dbReference>
<name>E6QU37_9ZZZZ</name>
<reference evidence="1" key="1">
    <citation type="submission" date="2009-10" db="EMBL/GenBank/DDBJ databases">
        <title>Diversity of trophic interactions inside an arsenic-rich microbial ecosystem.</title>
        <authorList>
            <person name="Bertin P.N."/>
            <person name="Heinrich-Salmeron A."/>
            <person name="Pelletier E."/>
            <person name="Goulhen-Chollet F."/>
            <person name="Arsene-Ploetze F."/>
            <person name="Gallien S."/>
            <person name="Calteau A."/>
            <person name="Vallenet D."/>
            <person name="Casiot C."/>
            <person name="Chane-Woon-Ming B."/>
            <person name="Giloteaux L."/>
            <person name="Barakat M."/>
            <person name="Bonnefoy V."/>
            <person name="Bruneel O."/>
            <person name="Chandler M."/>
            <person name="Cleiss J."/>
            <person name="Duran R."/>
            <person name="Elbaz-Poulichet F."/>
            <person name="Fonknechten N."/>
            <person name="Lauga B."/>
            <person name="Mornico D."/>
            <person name="Ortet P."/>
            <person name="Schaeffer C."/>
            <person name="Siguier P."/>
            <person name="Alexander Thil Smith A."/>
            <person name="Van Dorsselaer A."/>
            <person name="Weissenbach J."/>
            <person name="Medigue C."/>
            <person name="Le Paslier D."/>
        </authorList>
    </citation>
    <scope>NUCLEOTIDE SEQUENCE</scope>
</reference>
<comment type="caution">
    <text evidence="1">The sequence shown here is derived from an EMBL/GenBank/DDBJ whole genome shotgun (WGS) entry which is preliminary data.</text>
</comment>
<gene>
    <name evidence="1" type="ORF">CARN7_1555</name>
</gene>
<dbReference type="InterPro" id="IPR013381">
    <property type="entry name" value="CRISPR-assoc_prot_Cse1"/>
</dbReference>
<evidence type="ECO:0000313" key="1">
    <source>
        <dbReference type="EMBL" id="CBI10759.1"/>
    </source>
</evidence>
<sequence length="319" mass="35491">MPIRRRTGLVDWIAPHQIIEPDIVAFAANRADFNGALAQMMIGLLQTTTPIDDEGDWEDWLETPPTAEVLQKWFAPTAEAFVLNGDGARFMQDFSLTTAEGAESTIDALLIDAAGGSAIDKNTDHFVKRDTIKAMCPHCTATALFTLQTNAPAGGAGHRTSLRGGGPLTTLMVATPSRSLWHDLWLNVQPQRTFLQRGGDTLKTAKHFTFPWLAEIIQIQPVGGETQPLQVHPHHVFWAMPRRIRLDFSDVRTGLCDVCKRDSIQLLHRYVTKPQGLNYKGVWRHPFSPYYETKEGWLPVHPQPGGFSYKKLVGMGIGD</sequence>